<name>A0A8A4ZAP6_9MICO</name>
<dbReference type="KEGG" id="psic:J4E96_14090"/>
<gene>
    <name evidence="2" type="ORF">J4E96_14090</name>
</gene>
<sequence>MNPIATSFVALVLAAGWAVGAAAPESGAVDAVLTIQGGIGCCRGTF</sequence>
<keyword evidence="3" id="KW-1185">Reference proteome</keyword>
<proteinExistence type="predicted"/>
<dbReference type="RefSeq" id="WP_227422730.1">
    <property type="nucleotide sequence ID" value="NZ_CP071868.1"/>
</dbReference>
<keyword evidence="1" id="KW-0732">Signal</keyword>
<reference evidence="2" key="1">
    <citation type="submission" date="2021-03" db="EMBL/GenBank/DDBJ databases">
        <title>Pengzhenrongella sicca gen. nov., sp. nov., a new member of suborder Micrococcineae isolated from High-Arctic tundra soil.</title>
        <authorList>
            <person name="Peng F."/>
        </authorList>
    </citation>
    <scope>NUCLEOTIDE SEQUENCE</scope>
    <source>
        <strain evidence="2">LRZ-2</strain>
    </source>
</reference>
<feature type="signal peptide" evidence="1">
    <location>
        <begin position="1"/>
        <end position="21"/>
    </location>
</feature>
<organism evidence="2 3">
    <name type="scientific">Pengzhenrongella sicca</name>
    <dbReference type="NCBI Taxonomy" id="2819238"/>
    <lineage>
        <taxon>Bacteria</taxon>
        <taxon>Bacillati</taxon>
        <taxon>Actinomycetota</taxon>
        <taxon>Actinomycetes</taxon>
        <taxon>Micrococcales</taxon>
        <taxon>Pengzhenrongella</taxon>
    </lineage>
</organism>
<accession>A0A8A4ZAP6</accession>
<evidence type="ECO:0000313" key="2">
    <source>
        <dbReference type="EMBL" id="QTE28495.1"/>
    </source>
</evidence>
<dbReference type="EMBL" id="CP071868">
    <property type="protein sequence ID" value="QTE28495.1"/>
    <property type="molecule type" value="Genomic_DNA"/>
</dbReference>
<protein>
    <submittedName>
        <fullName evidence="2">Uncharacterized protein</fullName>
    </submittedName>
</protein>
<evidence type="ECO:0000313" key="3">
    <source>
        <dbReference type="Proteomes" id="UP000663937"/>
    </source>
</evidence>
<dbReference type="AlphaFoldDB" id="A0A8A4ZAP6"/>
<evidence type="ECO:0000256" key="1">
    <source>
        <dbReference type="SAM" id="SignalP"/>
    </source>
</evidence>
<feature type="chain" id="PRO_5039563060" evidence="1">
    <location>
        <begin position="22"/>
        <end position="46"/>
    </location>
</feature>
<dbReference type="Proteomes" id="UP000663937">
    <property type="component" value="Chromosome"/>
</dbReference>